<accession>A0A6G1JSV9</accession>
<dbReference type="Proteomes" id="UP000799428">
    <property type="component" value="Unassembled WGS sequence"/>
</dbReference>
<sequence>MPGPTSPFEELAQSCSDDISQIVGELKKQRDHFETLARQYESGYKTLKAHFQELHDRYLASQAKLANEQTVTRRLRDKLRSIQEHGAELDRSIEALLNSSTDRCANETEIVGFDVDGPTFPPSCVNFRRVEQSANRKDFVAATTELDRLLKGPLSADARIEGLLLRSIIVRASMTDPEYEALVACIEALEICKNRPDVKHLIPKVQYYAGICHYRLRRWLLAQDAFNAAVKPGEPFSASALYFLNSSIEKELDEANGEPVVQARSAFEEHRAIAALVDIQLPQSKRQKSLLSSHRLSTQKFPKVYFKVKWKRKPLPSSWLDTVQRKNQRDGDNHPKQTSPTSEGLDTSSESREAALDI</sequence>
<dbReference type="EMBL" id="MU005786">
    <property type="protein sequence ID" value="KAF2703638.1"/>
    <property type="molecule type" value="Genomic_DNA"/>
</dbReference>
<protein>
    <submittedName>
        <fullName evidence="2">Uncharacterized protein</fullName>
    </submittedName>
</protein>
<dbReference type="InterPro" id="IPR011990">
    <property type="entry name" value="TPR-like_helical_dom_sf"/>
</dbReference>
<organism evidence="2 3">
    <name type="scientific">Pleomassaria siparia CBS 279.74</name>
    <dbReference type="NCBI Taxonomy" id="1314801"/>
    <lineage>
        <taxon>Eukaryota</taxon>
        <taxon>Fungi</taxon>
        <taxon>Dikarya</taxon>
        <taxon>Ascomycota</taxon>
        <taxon>Pezizomycotina</taxon>
        <taxon>Dothideomycetes</taxon>
        <taxon>Pleosporomycetidae</taxon>
        <taxon>Pleosporales</taxon>
        <taxon>Pleomassariaceae</taxon>
        <taxon>Pleomassaria</taxon>
    </lineage>
</organism>
<feature type="region of interest" description="Disordered" evidence="1">
    <location>
        <begin position="319"/>
        <end position="358"/>
    </location>
</feature>
<evidence type="ECO:0000256" key="1">
    <source>
        <dbReference type="SAM" id="MobiDB-lite"/>
    </source>
</evidence>
<evidence type="ECO:0000313" key="2">
    <source>
        <dbReference type="EMBL" id="KAF2703638.1"/>
    </source>
</evidence>
<feature type="compositionally biased region" description="Basic and acidic residues" evidence="1">
    <location>
        <begin position="349"/>
        <end position="358"/>
    </location>
</feature>
<keyword evidence="3" id="KW-1185">Reference proteome</keyword>
<feature type="compositionally biased region" description="Polar residues" evidence="1">
    <location>
        <begin position="336"/>
        <end position="348"/>
    </location>
</feature>
<gene>
    <name evidence="2" type="ORF">K504DRAFT_174525</name>
</gene>
<proteinExistence type="predicted"/>
<feature type="compositionally biased region" description="Basic and acidic residues" evidence="1">
    <location>
        <begin position="323"/>
        <end position="335"/>
    </location>
</feature>
<evidence type="ECO:0000313" key="3">
    <source>
        <dbReference type="Proteomes" id="UP000799428"/>
    </source>
</evidence>
<dbReference type="SUPFAM" id="SSF48452">
    <property type="entry name" value="TPR-like"/>
    <property type="match status" value="1"/>
</dbReference>
<dbReference type="AlphaFoldDB" id="A0A6G1JSV9"/>
<dbReference type="OrthoDB" id="3791184at2759"/>
<reference evidence="2" key="1">
    <citation type="journal article" date="2020" name="Stud. Mycol.">
        <title>101 Dothideomycetes genomes: a test case for predicting lifestyles and emergence of pathogens.</title>
        <authorList>
            <person name="Haridas S."/>
            <person name="Albert R."/>
            <person name="Binder M."/>
            <person name="Bloem J."/>
            <person name="Labutti K."/>
            <person name="Salamov A."/>
            <person name="Andreopoulos B."/>
            <person name="Baker S."/>
            <person name="Barry K."/>
            <person name="Bills G."/>
            <person name="Bluhm B."/>
            <person name="Cannon C."/>
            <person name="Castanera R."/>
            <person name="Culley D."/>
            <person name="Daum C."/>
            <person name="Ezra D."/>
            <person name="Gonzalez J."/>
            <person name="Henrissat B."/>
            <person name="Kuo A."/>
            <person name="Liang C."/>
            <person name="Lipzen A."/>
            <person name="Lutzoni F."/>
            <person name="Magnuson J."/>
            <person name="Mondo S."/>
            <person name="Nolan M."/>
            <person name="Ohm R."/>
            <person name="Pangilinan J."/>
            <person name="Park H.-J."/>
            <person name="Ramirez L."/>
            <person name="Alfaro M."/>
            <person name="Sun H."/>
            <person name="Tritt A."/>
            <person name="Yoshinaga Y."/>
            <person name="Zwiers L.-H."/>
            <person name="Turgeon B."/>
            <person name="Goodwin S."/>
            <person name="Spatafora J."/>
            <person name="Crous P."/>
            <person name="Grigoriev I."/>
        </authorList>
    </citation>
    <scope>NUCLEOTIDE SEQUENCE</scope>
    <source>
        <strain evidence="2">CBS 279.74</strain>
    </source>
</reference>
<name>A0A6G1JSV9_9PLEO</name>